<feature type="compositionally biased region" description="Gly residues" evidence="1">
    <location>
        <begin position="136"/>
        <end position="182"/>
    </location>
</feature>
<reference evidence="3 4" key="1">
    <citation type="submission" date="2024-09" db="EMBL/GenBank/DDBJ databases">
        <authorList>
            <person name="Sun Q."/>
            <person name="Mori K."/>
        </authorList>
    </citation>
    <scope>NUCLEOTIDE SEQUENCE [LARGE SCALE GENOMIC DNA]</scope>
    <source>
        <strain evidence="3 4">JCM 3307</strain>
    </source>
</reference>
<feature type="compositionally biased region" description="Low complexity" evidence="1">
    <location>
        <begin position="10"/>
        <end position="48"/>
    </location>
</feature>
<keyword evidence="2" id="KW-0472">Membrane</keyword>
<protein>
    <recommendedName>
        <fullName evidence="5">DUF5666 domain-containing protein</fullName>
    </recommendedName>
</protein>
<accession>A0ABV5MMS8</accession>
<organism evidence="3 4">
    <name type="scientific">Dactylosporangium vinaceum</name>
    <dbReference type="NCBI Taxonomy" id="53362"/>
    <lineage>
        <taxon>Bacteria</taxon>
        <taxon>Bacillati</taxon>
        <taxon>Actinomycetota</taxon>
        <taxon>Actinomycetes</taxon>
        <taxon>Micromonosporales</taxon>
        <taxon>Micromonosporaceae</taxon>
        <taxon>Dactylosporangium</taxon>
    </lineage>
</organism>
<dbReference type="Proteomes" id="UP001589608">
    <property type="component" value="Unassembled WGS sequence"/>
</dbReference>
<feature type="transmembrane region" description="Helical" evidence="2">
    <location>
        <begin position="104"/>
        <end position="126"/>
    </location>
</feature>
<proteinExistence type="predicted"/>
<keyword evidence="2" id="KW-1133">Transmembrane helix</keyword>
<feature type="region of interest" description="Disordered" evidence="1">
    <location>
        <begin position="282"/>
        <end position="303"/>
    </location>
</feature>
<comment type="caution">
    <text evidence="3">The sequence shown here is derived from an EMBL/GenBank/DDBJ whole genome shotgun (WGS) entry which is preliminary data.</text>
</comment>
<feature type="region of interest" description="Disordered" evidence="1">
    <location>
        <begin position="1"/>
        <end position="95"/>
    </location>
</feature>
<evidence type="ECO:0000256" key="1">
    <source>
        <dbReference type="SAM" id="MobiDB-lite"/>
    </source>
</evidence>
<keyword evidence="2" id="KW-0812">Transmembrane</keyword>
<sequence>MSSAHDDPQAPADRLTPATPTAAAPPDAAAAHPAAPADSEAAARPLAGGADGAGFDSGTPQPVAGGPGPQAPPVWAAEAPYAPAGSGDGAPVDGAAKRSSRVKLGIVAAVSAVIVIGGGVAVAQAASDSSSAPRAGGPGGGPAFPGGRGGGPGAQNGQQQGGGPNVPGGQGAQGGPGGFGPGFGRGGAVLGGALHGDFVVKGGDGQYVTERLQAGTVTAVSAASITATSDDGHATTFAVNGSTRVAGGATIADVKSGDAVTIVGTVSGGTATATEITDIALMRQGNGGNGQQRPASPRPARTA</sequence>
<keyword evidence="4" id="KW-1185">Reference proteome</keyword>
<evidence type="ECO:0000256" key="2">
    <source>
        <dbReference type="SAM" id="Phobius"/>
    </source>
</evidence>
<evidence type="ECO:0008006" key="5">
    <source>
        <dbReference type="Google" id="ProtNLM"/>
    </source>
</evidence>
<evidence type="ECO:0000313" key="4">
    <source>
        <dbReference type="Proteomes" id="UP001589608"/>
    </source>
</evidence>
<gene>
    <name evidence="3" type="ORF">ACFFTR_44395</name>
</gene>
<dbReference type="EMBL" id="JBHMCA010000071">
    <property type="protein sequence ID" value="MFB9450164.1"/>
    <property type="molecule type" value="Genomic_DNA"/>
</dbReference>
<dbReference type="RefSeq" id="WP_223092327.1">
    <property type="nucleotide sequence ID" value="NZ_CP061913.1"/>
</dbReference>
<feature type="region of interest" description="Disordered" evidence="1">
    <location>
        <begin position="129"/>
        <end position="182"/>
    </location>
</feature>
<name>A0ABV5MMS8_9ACTN</name>
<evidence type="ECO:0000313" key="3">
    <source>
        <dbReference type="EMBL" id="MFB9450164.1"/>
    </source>
</evidence>